<dbReference type="SUPFAM" id="SSF143865">
    <property type="entry name" value="CorA soluble domain-like"/>
    <property type="match status" value="1"/>
</dbReference>
<dbReference type="InterPro" id="IPR045863">
    <property type="entry name" value="CorA_TM1_TM2"/>
</dbReference>
<evidence type="ECO:0000256" key="1">
    <source>
        <dbReference type="ARBA" id="ARBA00004141"/>
    </source>
</evidence>
<comment type="caution">
    <text evidence="7">The sequence shown here is derived from an EMBL/GenBank/DDBJ whole genome shotgun (WGS) entry which is preliminary data.</text>
</comment>
<evidence type="ECO:0000256" key="3">
    <source>
        <dbReference type="ARBA" id="ARBA00022692"/>
    </source>
</evidence>
<feature type="transmembrane region" description="Helical" evidence="6">
    <location>
        <begin position="256"/>
        <end position="276"/>
    </location>
</feature>
<dbReference type="GO" id="GO:0046873">
    <property type="term" value="F:metal ion transmembrane transporter activity"/>
    <property type="evidence" value="ECO:0007669"/>
    <property type="project" value="InterPro"/>
</dbReference>
<keyword evidence="3 6" id="KW-0812">Transmembrane</keyword>
<dbReference type="InterPro" id="IPR045861">
    <property type="entry name" value="CorA_cytoplasmic_dom"/>
</dbReference>
<dbReference type="InterPro" id="IPR047199">
    <property type="entry name" value="CorA-like"/>
</dbReference>
<keyword evidence="5 6" id="KW-0472">Membrane</keyword>
<evidence type="ECO:0000256" key="5">
    <source>
        <dbReference type="ARBA" id="ARBA00023136"/>
    </source>
</evidence>
<evidence type="ECO:0000313" key="7">
    <source>
        <dbReference type="EMBL" id="KRL45204.1"/>
    </source>
</evidence>
<evidence type="ECO:0000256" key="2">
    <source>
        <dbReference type="ARBA" id="ARBA00009765"/>
    </source>
</evidence>
<comment type="subcellular location">
    <subcellularLocation>
        <location evidence="1">Membrane</location>
        <topology evidence="1">Multi-pass membrane protein</topology>
    </subcellularLocation>
</comment>
<dbReference type="Proteomes" id="UP000051790">
    <property type="component" value="Unassembled WGS sequence"/>
</dbReference>
<keyword evidence="4 6" id="KW-1133">Transmembrane helix</keyword>
<reference evidence="7 8" key="1">
    <citation type="journal article" date="2015" name="Genome Announc.">
        <title>Expanding the biotechnology potential of lactobacilli through comparative genomics of 213 strains and associated genera.</title>
        <authorList>
            <person name="Sun Z."/>
            <person name="Harris H.M."/>
            <person name="McCann A."/>
            <person name="Guo C."/>
            <person name="Argimon S."/>
            <person name="Zhang W."/>
            <person name="Yang X."/>
            <person name="Jeffery I.B."/>
            <person name="Cooney J.C."/>
            <person name="Kagawa T.F."/>
            <person name="Liu W."/>
            <person name="Song Y."/>
            <person name="Salvetti E."/>
            <person name="Wrobel A."/>
            <person name="Rasinkangas P."/>
            <person name="Parkhill J."/>
            <person name="Rea M.C."/>
            <person name="O'Sullivan O."/>
            <person name="Ritari J."/>
            <person name="Douillard F.P."/>
            <person name="Paul Ross R."/>
            <person name="Yang R."/>
            <person name="Briner A.E."/>
            <person name="Felis G.E."/>
            <person name="de Vos W.M."/>
            <person name="Barrangou R."/>
            <person name="Klaenhammer T.R."/>
            <person name="Caufield P.W."/>
            <person name="Cui Y."/>
            <person name="Zhang H."/>
            <person name="O'Toole P.W."/>
        </authorList>
    </citation>
    <scope>NUCLEOTIDE SEQUENCE [LARGE SCALE GENOMIC DNA]</scope>
    <source>
        <strain evidence="7 8">DSM 13343</strain>
    </source>
</reference>
<dbReference type="Pfam" id="PF01544">
    <property type="entry name" value="CorA"/>
    <property type="match status" value="1"/>
</dbReference>
<dbReference type="SUPFAM" id="SSF144083">
    <property type="entry name" value="Magnesium transport protein CorA, transmembrane region"/>
    <property type="match status" value="1"/>
</dbReference>
<evidence type="ECO:0000313" key="8">
    <source>
        <dbReference type="Proteomes" id="UP000051790"/>
    </source>
</evidence>
<sequence length="313" mass="34642">MNGMQANYTIESGRVVQSEKSSHWVRVIAPDPGELDVLDDRYHFPFDYLQAGIDPHEDPRVVGVRDGSDKPALMVLRVPESTTNAQGDQVYETVPMAMILVGEQLVTVSAKRLAVVDDFIAHTRALGDAEDLALALLQAVLSAFVQDVDEMDQRTRAMESRLATASRNTLLYEIIALERSLVYFDAALTKTQAVVKKLSDSAQYFTTDEHLYRLHAVNVECEQVLTVCDCARALLDQYNTAVSAIVGNNLNLIMKVLTSVSIIMTIPAIVSGIWGMNTWLPLRHGMSGFFILLAVMGILCGACAWLLKKKDYF</sequence>
<dbReference type="CDD" id="cd12827">
    <property type="entry name" value="EcCorA_ZntB-like_u2"/>
    <property type="match status" value="1"/>
</dbReference>
<dbReference type="Gene3D" id="1.20.58.340">
    <property type="entry name" value="Magnesium transport protein CorA, transmembrane region"/>
    <property type="match status" value="2"/>
</dbReference>
<comment type="similarity">
    <text evidence="2">Belongs to the CorA metal ion transporter (MIT) (TC 1.A.35) family.</text>
</comment>
<protein>
    <submittedName>
        <fullName evidence="7">Metal ion transporter, MIT family</fullName>
    </submittedName>
</protein>
<dbReference type="PATRIC" id="fig|1423769.4.peg.820"/>
<name>A0A0R1QR65_9LACO</name>
<dbReference type="GO" id="GO:0016020">
    <property type="term" value="C:membrane"/>
    <property type="evidence" value="ECO:0007669"/>
    <property type="project" value="UniProtKB-SubCell"/>
</dbReference>
<keyword evidence="8" id="KW-1185">Reference proteome</keyword>
<dbReference type="InterPro" id="IPR002523">
    <property type="entry name" value="MgTranspt_CorA/ZnTranspt_ZntB"/>
</dbReference>
<dbReference type="EMBL" id="AZEU01000132">
    <property type="protein sequence ID" value="KRL45204.1"/>
    <property type="molecule type" value="Genomic_DNA"/>
</dbReference>
<proteinExistence type="inferred from homology"/>
<feature type="transmembrane region" description="Helical" evidence="6">
    <location>
        <begin position="288"/>
        <end position="307"/>
    </location>
</feature>
<dbReference type="PANTHER" id="PTHR47891">
    <property type="entry name" value="TRANSPORTER-RELATED"/>
    <property type="match status" value="1"/>
</dbReference>
<dbReference type="AlphaFoldDB" id="A0A0R1QR65"/>
<evidence type="ECO:0000256" key="4">
    <source>
        <dbReference type="ARBA" id="ARBA00022989"/>
    </source>
</evidence>
<organism evidence="7 8">
    <name type="scientific">Lacticaseibacillus manihotivorans DSM 13343 = JCM 12514</name>
    <dbReference type="NCBI Taxonomy" id="1423769"/>
    <lineage>
        <taxon>Bacteria</taxon>
        <taxon>Bacillati</taxon>
        <taxon>Bacillota</taxon>
        <taxon>Bacilli</taxon>
        <taxon>Lactobacillales</taxon>
        <taxon>Lactobacillaceae</taxon>
        <taxon>Lacticaseibacillus</taxon>
    </lineage>
</organism>
<dbReference type="Gene3D" id="3.30.460.20">
    <property type="entry name" value="CorA soluble domain-like"/>
    <property type="match status" value="1"/>
</dbReference>
<evidence type="ECO:0000256" key="6">
    <source>
        <dbReference type="SAM" id="Phobius"/>
    </source>
</evidence>
<dbReference type="PANTHER" id="PTHR47891:SF1">
    <property type="entry name" value="CORA-MAGNESIUM AND COBALT TRANSPORTER"/>
    <property type="match status" value="1"/>
</dbReference>
<accession>A0A0R1QR65</accession>
<gene>
    <name evidence="7" type="ORF">FD01_GL000770</name>
</gene>